<feature type="compositionally biased region" description="Low complexity" evidence="1">
    <location>
        <begin position="313"/>
        <end position="332"/>
    </location>
</feature>
<feature type="compositionally biased region" description="Basic residues" evidence="1">
    <location>
        <begin position="122"/>
        <end position="133"/>
    </location>
</feature>
<feature type="compositionally biased region" description="Low complexity" evidence="1">
    <location>
        <begin position="65"/>
        <end position="78"/>
    </location>
</feature>
<sequence length="662" mass="72424">MDYFSIDFNDINYNTFLDSQSTPTTTADDFNDINYNTFLDSQSTPTTTADDFNIQNFVDDSINVINSNNNDNNDNNVNPLDSQAKPPPSTTTTTTTTTTTIVEKIGQPCATGQLGAHSASKPLKHPKASKHLKTSQPSQRCPSTPNQLLLVNQIDNNVNPLDSHAKPPPTTTIASEKIGQPPAGATGQLSALFVWKASGHPRASKRLETLQQVNPPPQHVVTNNNIYNTDDTQQVPPHNEHALDQSYSPSAAFFALNEPYSPPRSPVSPPSIPTNSSPHHPSQQTPVTPQFINPLLTQSLSFPYHPPPPPPSTYLQQSPPSQSSPDGQQQLPGTPSNLLPTRSPQSGESQQSQVDAMAFAPPSPFNHNVNTQHQSGGGGGWTLSVGKRKRSLNDLNNNNNNNNNNNSGVHLPSSPLTPYSLVPSSPSPSQQQRGQKSIVPHHLHQSPTTLTLSYKVISHSSYIQIKVEITNRPDILDGQQQLAKLSLFMNDLSGQPVSVQSKILKKDFSTYYFKIGIPEVQVKELGAQLFVGDMELAGVCKQVNERMVPSPNVSIPRLYIDGYDFKDDKGRTNKYVLVLDPPAHVSSIMAFDKDEVVVVSIEYPRPPGLVPEDDNVTRKHIGIDRDGTLISRVDFCAKPRGLRFEVTTTDKQVFHVPSASRI</sequence>
<evidence type="ECO:0000313" key="2">
    <source>
        <dbReference type="EMBL" id="EGG23671.1"/>
    </source>
</evidence>
<proteinExistence type="predicted"/>
<reference evidence="3" key="1">
    <citation type="journal article" date="2011" name="Genome Res.">
        <title>Phylogeny-wide analysis of social amoeba genomes highlights ancient origins for complex intercellular communication.</title>
        <authorList>
            <person name="Heidel A.J."/>
            <person name="Lawal H.M."/>
            <person name="Felder M."/>
            <person name="Schilde C."/>
            <person name="Helps N.R."/>
            <person name="Tunggal B."/>
            <person name="Rivero F."/>
            <person name="John U."/>
            <person name="Schleicher M."/>
            <person name="Eichinger L."/>
            <person name="Platzer M."/>
            <person name="Noegel A.A."/>
            <person name="Schaap P."/>
            <person name="Gloeckner G."/>
        </authorList>
    </citation>
    <scope>NUCLEOTIDE SEQUENCE [LARGE SCALE GENOMIC DNA]</scope>
    <source>
        <strain evidence="3">SH3</strain>
    </source>
</reference>
<dbReference type="EMBL" id="GL883008">
    <property type="protein sequence ID" value="EGG23671.1"/>
    <property type="molecule type" value="Genomic_DNA"/>
</dbReference>
<organism evidence="2 3">
    <name type="scientific">Cavenderia fasciculata</name>
    <name type="common">Slime mold</name>
    <name type="synonym">Dictyostelium fasciculatum</name>
    <dbReference type="NCBI Taxonomy" id="261658"/>
    <lineage>
        <taxon>Eukaryota</taxon>
        <taxon>Amoebozoa</taxon>
        <taxon>Evosea</taxon>
        <taxon>Eumycetozoa</taxon>
        <taxon>Dictyostelia</taxon>
        <taxon>Acytosteliales</taxon>
        <taxon>Cavenderiaceae</taxon>
        <taxon>Cavenderia</taxon>
    </lineage>
</organism>
<feature type="compositionally biased region" description="Low complexity" evidence="1">
    <location>
        <begin position="396"/>
        <end position="429"/>
    </location>
</feature>
<dbReference type="AlphaFoldDB" id="F4PMS7"/>
<evidence type="ECO:0000256" key="1">
    <source>
        <dbReference type="SAM" id="MobiDB-lite"/>
    </source>
</evidence>
<feature type="compositionally biased region" description="Polar residues" evidence="1">
    <location>
        <begin position="274"/>
        <end position="297"/>
    </location>
</feature>
<feature type="compositionally biased region" description="Pro residues" evidence="1">
    <location>
        <begin position="260"/>
        <end position="272"/>
    </location>
</feature>
<dbReference type="GeneID" id="14874898"/>
<feature type="region of interest" description="Disordered" evidence="1">
    <location>
        <begin position="65"/>
        <end position="96"/>
    </location>
</feature>
<feature type="compositionally biased region" description="Polar residues" evidence="1">
    <location>
        <begin position="365"/>
        <end position="374"/>
    </location>
</feature>
<name>F4PMS7_CACFS</name>
<gene>
    <name evidence="2" type="ORF">DFA_05805</name>
</gene>
<dbReference type="Proteomes" id="UP000007797">
    <property type="component" value="Unassembled WGS sequence"/>
</dbReference>
<dbReference type="RefSeq" id="XP_004361522.1">
    <property type="nucleotide sequence ID" value="XM_004361465.1"/>
</dbReference>
<accession>F4PMS7</accession>
<feature type="region of interest" description="Disordered" evidence="1">
    <location>
        <begin position="223"/>
        <end position="444"/>
    </location>
</feature>
<dbReference type="KEGG" id="dfa:DFA_05805"/>
<feature type="compositionally biased region" description="Polar residues" evidence="1">
    <location>
        <begin position="333"/>
        <end position="354"/>
    </location>
</feature>
<feature type="compositionally biased region" description="Polar residues" evidence="1">
    <location>
        <begin position="223"/>
        <end position="236"/>
    </location>
</feature>
<evidence type="ECO:0000313" key="3">
    <source>
        <dbReference type="Proteomes" id="UP000007797"/>
    </source>
</evidence>
<protein>
    <submittedName>
        <fullName evidence="2">Uncharacterized protein</fullName>
    </submittedName>
</protein>
<feature type="region of interest" description="Disordered" evidence="1">
    <location>
        <begin position="113"/>
        <end position="144"/>
    </location>
</feature>
<feature type="compositionally biased region" description="Polar residues" evidence="1">
    <location>
        <begin position="134"/>
        <end position="144"/>
    </location>
</feature>
<keyword evidence="3" id="KW-1185">Reference proteome</keyword>